<evidence type="ECO:0000313" key="2">
    <source>
        <dbReference type="EMBL" id="GGI69303.1"/>
    </source>
</evidence>
<reference evidence="4" key="3">
    <citation type="submission" date="2022-09" db="EMBL/GenBank/DDBJ databases">
        <title>Complete genome sequence of Vulcanisaeta souniana.</title>
        <authorList>
            <person name="Kato S."/>
            <person name="Itoh T."/>
            <person name="Ohkuma M."/>
        </authorList>
    </citation>
    <scope>NUCLEOTIDE SEQUENCE [LARGE SCALE GENOMIC DNA]</scope>
    <source>
        <strain evidence="4">JCM 11219</strain>
    </source>
</reference>
<reference evidence="2" key="1">
    <citation type="journal article" date="2014" name="Int. J. Syst. Evol. Microbiol.">
        <title>Complete genome sequence of Corynebacterium casei LMG S-19264T (=DSM 44701T), isolated from a smear-ripened cheese.</title>
        <authorList>
            <consortium name="US DOE Joint Genome Institute (JGI-PGF)"/>
            <person name="Walter F."/>
            <person name="Albersmeier A."/>
            <person name="Kalinowski J."/>
            <person name="Ruckert C."/>
        </authorList>
    </citation>
    <scope>NUCLEOTIDE SEQUENCE</scope>
    <source>
        <strain evidence="2">JCM 11219</strain>
    </source>
</reference>
<name>A0A830DYK5_9CREN</name>
<dbReference type="Gene3D" id="3.40.50.410">
    <property type="entry name" value="von Willebrand factor, type A domain"/>
    <property type="match status" value="1"/>
</dbReference>
<sequence>MPGILANVDYEESLTRYRIREVLIEARKHSIGYIDKMKQGVLADSFYVHYRQPILRMPIGNEDMETSLWRFVVSTYIRSEAYSDVSRITKLNGRLSRVMALKLLKVYNSILSKMDRNEAFRQMVESAMDQNNSSSRENRMNLEREVRSLINFYVGNMKKVSETVNKVRALFGDSVGHEIADILLSTDIDPYRLRLISMLNSLIRLIVDTRYTVDVVEDIDAERVGTVGGVKRMTRASELRDMIPSERMLMKFAKPIFAYKLSVGNVLVRERRAIKKPKIYMLIDKSGSMFYTVNINIFEVGAISKITWATALAVILAMKGGSLAVRFFDQQAYPILTNKKDIVRMLLSLIPLGGTDITNAVGVAIQDAVNKPSLREYKLVVITDGEDDNIDPSVFNKAKAVFKSVKALLVGGENGIIEDNIDTIRIQELTSESLSHAIKRI</sequence>
<evidence type="ECO:0000313" key="4">
    <source>
        <dbReference type="Proteomes" id="UP001060771"/>
    </source>
</evidence>
<dbReference type="SUPFAM" id="SSF53300">
    <property type="entry name" value="vWA-like"/>
    <property type="match status" value="1"/>
</dbReference>
<dbReference type="EMBL" id="BMNM01000001">
    <property type="protein sequence ID" value="GGI69303.1"/>
    <property type="molecule type" value="Genomic_DNA"/>
</dbReference>
<gene>
    <name evidence="2" type="ORF">GCM10007112_02830</name>
    <name evidence="1" type="ORF">Vsou_10210</name>
</gene>
<reference evidence="2" key="2">
    <citation type="submission" date="2020-09" db="EMBL/GenBank/DDBJ databases">
        <authorList>
            <person name="Sun Q."/>
            <person name="Ohkuma M."/>
        </authorList>
    </citation>
    <scope>NUCLEOTIDE SEQUENCE</scope>
    <source>
        <strain evidence="2">JCM 11219</strain>
    </source>
</reference>
<reference evidence="1" key="4">
    <citation type="journal article" date="2023" name="Microbiol. Resour. Announc.">
        <title>Complete Genome Sequence of Vulcanisaeta souniana Strain IC-059, a Hyperthermophilic Archaeon Isolated from Hot Spring Water in Japan.</title>
        <authorList>
            <person name="Kato S."/>
            <person name="Itoh T."/>
            <person name="Wu L."/>
            <person name="Ma J."/>
            <person name="Ohkuma M."/>
        </authorList>
    </citation>
    <scope>NUCLEOTIDE SEQUENCE</scope>
    <source>
        <strain evidence="1">JCM 11219</strain>
    </source>
</reference>
<evidence type="ECO:0000313" key="1">
    <source>
        <dbReference type="EMBL" id="BDR91928.1"/>
    </source>
</evidence>
<dbReference type="OrthoDB" id="64524at2157"/>
<dbReference type="GeneID" id="76206568"/>
<evidence type="ECO:0000313" key="3">
    <source>
        <dbReference type="Proteomes" id="UP000657075"/>
    </source>
</evidence>
<dbReference type="Proteomes" id="UP000657075">
    <property type="component" value="Unassembled WGS sequence"/>
</dbReference>
<proteinExistence type="predicted"/>
<organism evidence="2 3">
    <name type="scientific">Vulcanisaeta souniana JCM 11219</name>
    <dbReference type="NCBI Taxonomy" id="1293586"/>
    <lineage>
        <taxon>Archaea</taxon>
        <taxon>Thermoproteota</taxon>
        <taxon>Thermoprotei</taxon>
        <taxon>Thermoproteales</taxon>
        <taxon>Thermoproteaceae</taxon>
        <taxon>Vulcanisaeta</taxon>
    </lineage>
</organism>
<keyword evidence="4" id="KW-1185">Reference proteome</keyword>
<evidence type="ECO:0008006" key="5">
    <source>
        <dbReference type="Google" id="ProtNLM"/>
    </source>
</evidence>
<dbReference type="InterPro" id="IPR036465">
    <property type="entry name" value="vWFA_dom_sf"/>
</dbReference>
<dbReference type="RefSeq" id="WP_188602376.1">
    <property type="nucleotide sequence ID" value="NZ_AP026830.1"/>
</dbReference>
<accession>A0A830DYK5</accession>
<dbReference type="EMBL" id="AP026830">
    <property type="protein sequence ID" value="BDR91928.1"/>
    <property type="molecule type" value="Genomic_DNA"/>
</dbReference>
<protein>
    <recommendedName>
        <fullName evidence="5">VWA containing CoxE family protein</fullName>
    </recommendedName>
</protein>
<dbReference type="Proteomes" id="UP001060771">
    <property type="component" value="Chromosome"/>
</dbReference>
<dbReference type="AlphaFoldDB" id="A0A830DYK5"/>